<protein>
    <submittedName>
        <fullName evidence="1">Uncharacterized protein</fullName>
    </submittedName>
</protein>
<reference evidence="1 2" key="1">
    <citation type="journal article" date="2020" name="Nat. Commun.">
        <title>The structures of two archaeal type IV pili illuminate evolutionary relationships.</title>
        <authorList>
            <person name="Wang F."/>
            <person name="Baquero D.P."/>
            <person name="Su Z."/>
            <person name="Beltran L.C."/>
            <person name="Prangishvili D."/>
            <person name="Krupovic M."/>
            <person name="Egelman E.H."/>
        </authorList>
    </citation>
    <scope>NUCLEOTIDE SEQUENCE [LARGE SCALE GENOMIC DNA]</scope>
    <source>
        <strain evidence="1 2">2GA</strain>
    </source>
</reference>
<evidence type="ECO:0000313" key="1">
    <source>
        <dbReference type="EMBL" id="NYR14683.1"/>
    </source>
</evidence>
<accession>A0A7L4P7G4</accession>
<dbReference type="OMA" id="VEPRFDM"/>
<dbReference type="Proteomes" id="UP000554766">
    <property type="component" value="Unassembled WGS sequence"/>
</dbReference>
<dbReference type="EMBL" id="JAAVJF010000001">
    <property type="protein sequence ID" value="NYR14683.1"/>
    <property type="molecule type" value="Genomic_DNA"/>
</dbReference>
<comment type="caution">
    <text evidence="1">The sequence shown here is derived from an EMBL/GenBank/DDBJ whole genome shotgun (WGS) entry which is preliminary data.</text>
</comment>
<name>A0A7L4P7G4_9CREN</name>
<keyword evidence="2" id="KW-1185">Reference proteome</keyword>
<gene>
    <name evidence="1" type="ORF">HC235_01620</name>
</gene>
<dbReference type="AlphaFoldDB" id="A0A7L4P7G4"/>
<proteinExistence type="predicted"/>
<dbReference type="RefSeq" id="WP_011900279.1">
    <property type="nucleotide sequence ID" value="NZ_JAAVJF010000001.1"/>
</dbReference>
<evidence type="ECO:0000313" key="2">
    <source>
        <dbReference type="Proteomes" id="UP000554766"/>
    </source>
</evidence>
<organism evidence="1 2">
    <name type="scientific">Pyrobaculum arsenaticum</name>
    <dbReference type="NCBI Taxonomy" id="121277"/>
    <lineage>
        <taxon>Archaea</taxon>
        <taxon>Thermoproteota</taxon>
        <taxon>Thermoprotei</taxon>
        <taxon>Thermoproteales</taxon>
        <taxon>Thermoproteaceae</taxon>
        <taxon>Pyrobaculum</taxon>
    </lineage>
</organism>
<sequence length="190" mass="20571">MVKITALCSELPGPLEPSHGFGLLIDDALLFDSCSVEAAVQFVRRSSVRPRLGVVGVAGNEHHIGGFKVFNVPVVEPRFDMGISLGGRRYEVLHEGRENLLYTDGVVVSPCGLFAIPYHKLSQRGVKARCVVGGLGGSSYNPYLLHRVVAELKLLGVRCVVALHTAPQLVKELERRLNVYKLGAGSTIEV</sequence>
<dbReference type="GeneID" id="5054795"/>